<feature type="domain" description="DUF5753" evidence="1">
    <location>
        <begin position="113"/>
        <end position="266"/>
    </location>
</feature>
<dbReference type="InterPro" id="IPR043917">
    <property type="entry name" value="DUF5753"/>
</dbReference>
<dbReference type="RefSeq" id="WP_208498637.1">
    <property type="nucleotide sequence ID" value="NZ_JAGFNP010000012.1"/>
</dbReference>
<sequence>MAGTVVYQKFARAYLTAEVNTISQDAGWTPNKFARVMSKSSTTVRAWLDGSRIPDKGNLSLLCDLAEVEPDRKRFILHVSEQLLTNSELISDLDERNLYIVESGERTYPVHVKWDPLLLSALLQIEPYHMKVLAGPMEDPANQVRNWRRKERRSKRFFARFKDQSHPRAEFYVPGSAFADLALLTPKEKTAQIERLRWVDSLPGCEVRVVEPPHFATYAFDTFESDEQTPAGPAFVYVEQLDQSRHVVDEEKIGLYDQARRFLRSNSQGIGRFLDGGVHQLAEEHSQQ</sequence>
<protein>
    <recommendedName>
        <fullName evidence="1">DUF5753 domain-containing protein</fullName>
    </recommendedName>
</protein>
<dbReference type="EMBL" id="JAGFNP010000012">
    <property type="protein sequence ID" value="MBO3735016.1"/>
    <property type="molecule type" value="Genomic_DNA"/>
</dbReference>
<reference evidence="2 3" key="1">
    <citation type="submission" date="2021-03" db="EMBL/GenBank/DDBJ databases">
        <title>Glycomyces sp. nov., a novel actinomycete isolated from soil.</title>
        <authorList>
            <person name="Yang X."/>
            <person name="Xu X."/>
        </authorList>
    </citation>
    <scope>NUCLEOTIDE SEQUENCE [LARGE SCALE GENOMIC DNA]</scope>
    <source>
        <strain evidence="2 3">NEAU-S30</strain>
    </source>
</reference>
<organism evidence="2 3">
    <name type="scientific">Glycomyces niveus</name>
    <dbReference type="NCBI Taxonomy" id="2820287"/>
    <lineage>
        <taxon>Bacteria</taxon>
        <taxon>Bacillati</taxon>
        <taxon>Actinomycetota</taxon>
        <taxon>Actinomycetes</taxon>
        <taxon>Glycomycetales</taxon>
        <taxon>Glycomycetaceae</taxon>
        <taxon>Glycomyces</taxon>
    </lineage>
</organism>
<dbReference type="Pfam" id="PF19054">
    <property type="entry name" value="DUF5753"/>
    <property type="match status" value="1"/>
</dbReference>
<name>A0ABS3U9U7_9ACTN</name>
<keyword evidence="3" id="KW-1185">Reference proteome</keyword>
<accession>A0ABS3U9U7</accession>
<evidence type="ECO:0000313" key="3">
    <source>
        <dbReference type="Proteomes" id="UP000681341"/>
    </source>
</evidence>
<evidence type="ECO:0000313" key="2">
    <source>
        <dbReference type="EMBL" id="MBO3735016.1"/>
    </source>
</evidence>
<evidence type="ECO:0000259" key="1">
    <source>
        <dbReference type="Pfam" id="PF19054"/>
    </source>
</evidence>
<dbReference type="Proteomes" id="UP000681341">
    <property type="component" value="Unassembled WGS sequence"/>
</dbReference>
<proteinExistence type="predicted"/>
<gene>
    <name evidence="2" type="ORF">J5V16_19475</name>
</gene>
<comment type="caution">
    <text evidence="2">The sequence shown here is derived from an EMBL/GenBank/DDBJ whole genome shotgun (WGS) entry which is preliminary data.</text>
</comment>